<evidence type="ECO:0000313" key="2">
    <source>
        <dbReference type="EMBL" id="KXA90501.1"/>
    </source>
</evidence>
<comment type="caution">
    <text evidence="2">The sequence shown here is derived from an EMBL/GenBank/DDBJ whole genome shotgun (WGS) entry which is preliminary data.</text>
</comment>
<dbReference type="Proteomes" id="UP000070163">
    <property type="component" value="Unassembled WGS sequence"/>
</dbReference>
<dbReference type="AlphaFoldDB" id="A0A133U8H6"/>
<gene>
    <name evidence="2" type="ORF">AKJ57_04100</name>
</gene>
<protein>
    <recommendedName>
        <fullName evidence="4">JAB domain-containing protein</fullName>
    </recommendedName>
</protein>
<accession>A0A133U8H6</accession>
<reference evidence="2 3" key="1">
    <citation type="journal article" date="2016" name="Sci. Rep.">
        <title>Metabolic traits of an uncultured archaeal lineage -MSBL1- from brine pools of the Red Sea.</title>
        <authorList>
            <person name="Mwirichia R."/>
            <person name="Alam I."/>
            <person name="Rashid M."/>
            <person name="Vinu M."/>
            <person name="Ba-Alawi W."/>
            <person name="Anthony Kamau A."/>
            <person name="Kamanda Ngugi D."/>
            <person name="Goker M."/>
            <person name="Klenk H.P."/>
            <person name="Bajic V."/>
            <person name="Stingl U."/>
        </authorList>
    </citation>
    <scope>NUCLEOTIDE SEQUENCE [LARGE SCALE GENOMIC DNA]</scope>
    <source>
        <strain evidence="2">SCGC-AAA259A05</strain>
    </source>
</reference>
<sequence length="233" mass="26664">MQPVLKNVASTQTSDYFLGTKQRNGDEKMQKSSKTQSKTTIPKIRTDEQLLTDSMSTFEEGLEEGDEKAFAILGKREENVYIITDLVEVPKQVSGKRIDGKEGPHFEPIAEEFENGIRQEAENRKLKMLGYLHSHPLGKGEFPMVECQLSKGDYERMVEKGEEIRGICVLPLRHICEVSEMEVPIHAYINFWHPNYGRPLSTIYKRSESYNGVYLIKTNEGWVAPAVETRSEY</sequence>
<evidence type="ECO:0000313" key="3">
    <source>
        <dbReference type="Proteomes" id="UP000070163"/>
    </source>
</evidence>
<organism evidence="2 3">
    <name type="scientific">candidate division MSBL1 archaeon SCGC-AAA259A05</name>
    <dbReference type="NCBI Taxonomy" id="1698259"/>
    <lineage>
        <taxon>Archaea</taxon>
        <taxon>Methanobacteriati</taxon>
        <taxon>Methanobacteriota</taxon>
        <taxon>candidate division MSBL1</taxon>
    </lineage>
</organism>
<name>A0A133U8H6_9EURY</name>
<dbReference type="Gene3D" id="3.40.140.10">
    <property type="entry name" value="Cytidine Deaminase, domain 2"/>
    <property type="match status" value="1"/>
</dbReference>
<keyword evidence="3" id="KW-1185">Reference proteome</keyword>
<evidence type="ECO:0000256" key="1">
    <source>
        <dbReference type="SAM" id="MobiDB-lite"/>
    </source>
</evidence>
<evidence type="ECO:0008006" key="4">
    <source>
        <dbReference type="Google" id="ProtNLM"/>
    </source>
</evidence>
<feature type="region of interest" description="Disordered" evidence="1">
    <location>
        <begin position="16"/>
        <end position="43"/>
    </location>
</feature>
<proteinExistence type="predicted"/>
<dbReference type="EMBL" id="LHXJ01000046">
    <property type="protein sequence ID" value="KXA90501.1"/>
    <property type="molecule type" value="Genomic_DNA"/>
</dbReference>